<accession>A0A7C9E621</accession>
<name>A0A7C9E621_OPUST</name>
<reference evidence="1" key="1">
    <citation type="journal article" date="2013" name="J. Plant Res.">
        <title>Effect of fungi and light on seed germination of three Opuntia species from semiarid lands of central Mexico.</title>
        <authorList>
            <person name="Delgado-Sanchez P."/>
            <person name="Jimenez-Bremont J.F."/>
            <person name="Guerrero-Gonzalez Mde L."/>
            <person name="Flores J."/>
        </authorList>
    </citation>
    <scope>NUCLEOTIDE SEQUENCE</scope>
    <source>
        <tissue evidence="1">Cladode</tissue>
    </source>
</reference>
<organism evidence="1">
    <name type="scientific">Opuntia streptacantha</name>
    <name type="common">Prickly pear cactus</name>
    <name type="synonym">Opuntia cardona</name>
    <dbReference type="NCBI Taxonomy" id="393608"/>
    <lineage>
        <taxon>Eukaryota</taxon>
        <taxon>Viridiplantae</taxon>
        <taxon>Streptophyta</taxon>
        <taxon>Embryophyta</taxon>
        <taxon>Tracheophyta</taxon>
        <taxon>Spermatophyta</taxon>
        <taxon>Magnoliopsida</taxon>
        <taxon>eudicotyledons</taxon>
        <taxon>Gunneridae</taxon>
        <taxon>Pentapetalae</taxon>
        <taxon>Caryophyllales</taxon>
        <taxon>Cactineae</taxon>
        <taxon>Cactaceae</taxon>
        <taxon>Opuntioideae</taxon>
        <taxon>Opuntia</taxon>
    </lineage>
</organism>
<dbReference type="AlphaFoldDB" id="A0A7C9E621"/>
<sequence length="106" mass="12568">MLCFLGSNAMNQQRILHKFSYIDSLTLYHIELYAYKICVNLHFLTMMNLQLKQIGNNFLSNKTPHREQMNSSKVTHLQLHPTFKLLQQWADHPKPTTAYNQRLTDF</sequence>
<dbReference type="EMBL" id="GISG01178293">
    <property type="protein sequence ID" value="MBA4653290.1"/>
    <property type="molecule type" value="Transcribed_RNA"/>
</dbReference>
<evidence type="ECO:0000313" key="1">
    <source>
        <dbReference type="EMBL" id="MBA4653289.1"/>
    </source>
</evidence>
<protein>
    <submittedName>
        <fullName evidence="1">Uncharacterized protein</fullName>
    </submittedName>
</protein>
<dbReference type="EMBL" id="GISG01178292">
    <property type="protein sequence ID" value="MBA4653289.1"/>
    <property type="molecule type" value="Transcribed_RNA"/>
</dbReference>
<reference evidence="1" key="2">
    <citation type="submission" date="2020-07" db="EMBL/GenBank/DDBJ databases">
        <authorList>
            <person name="Vera ALvarez R."/>
            <person name="Arias-Moreno D.M."/>
            <person name="Jimenez-Jacinto V."/>
            <person name="Jimenez-Bremont J.F."/>
            <person name="Swaminathan K."/>
            <person name="Moose S.P."/>
            <person name="Guerrero-Gonzalez M.L."/>
            <person name="Marino-Ramirez L."/>
            <person name="Landsman D."/>
            <person name="Rodriguez-Kessler M."/>
            <person name="Delgado-Sanchez P."/>
        </authorList>
    </citation>
    <scope>NUCLEOTIDE SEQUENCE</scope>
    <source>
        <tissue evidence="1">Cladode</tissue>
    </source>
</reference>
<proteinExistence type="predicted"/>